<name>A0A4U8YGU2_9BACT</name>
<dbReference type="EMBL" id="CAADHO010000001">
    <property type="protein sequence ID" value="VFQ42387.1"/>
    <property type="molecule type" value="Genomic_DNA"/>
</dbReference>
<keyword evidence="1" id="KW-0472">Membrane</keyword>
<dbReference type="RefSeq" id="WP_180136643.1">
    <property type="nucleotide sequence ID" value="NZ_CAADHO010000001.1"/>
</dbReference>
<keyword evidence="1" id="KW-1133">Transmembrane helix</keyword>
<gene>
    <name evidence="3" type="ORF">MSL71_50</name>
</gene>
<dbReference type="Pfam" id="PF10145">
    <property type="entry name" value="PhageMin_Tail"/>
    <property type="match status" value="1"/>
</dbReference>
<keyword evidence="1" id="KW-0812">Transmembrane</keyword>
<feature type="transmembrane region" description="Helical" evidence="1">
    <location>
        <begin position="409"/>
        <end position="434"/>
    </location>
</feature>
<organism evidence="3 4">
    <name type="scientific">Desulfoluna butyratoxydans</name>
    <dbReference type="NCBI Taxonomy" id="231438"/>
    <lineage>
        <taxon>Bacteria</taxon>
        <taxon>Pseudomonadati</taxon>
        <taxon>Thermodesulfobacteriota</taxon>
        <taxon>Desulfobacteria</taxon>
        <taxon>Desulfobacterales</taxon>
        <taxon>Desulfolunaceae</taxon>
        <taxon>Desulfoluna</taxon>
    </lineage>
</organism>
<protein>
    <submittedName>
        <fullName evidence="3">Phage tail tape measure protein</fullName>
    </submittedName>
</protein>
<dbReference type="Proteomes" id="UP000507962">
    <property type="component" value="Unassembled WGS sequence"/>
</dbReference>
<reference evidence="3 4" key="1">
    <citation type="submission" date="2019-03" db="EMBL/GenBank/DDBJ databases">
        <authorList>
            <person name="Nijsse B."/>
        </authorList>
    </citation>
    <scope>NUCLEOTIDE SEQUENCE [LARGE SCALE GENOMIC DNA]</scope>
    <source>
        <strain evidence="3">Desulfoluna butyratoxydans MSL71</strain>
    </source>
</reference>
<evidence type="ECO:0000256" key="1">
    <source>
        <dbReference type="SAM" id="Phobius"/>
    </source>
</evidence>
<evidence type="ECO:0000313" key="3">
    <source>
        <dbReference type="EMBL" id="VFQ42387.1"/>
    </source>
</evidence>
<evidence type="ECO:0000313" key="4">
    <source>
        <dbReference type="Proteomes" id="UP000507962"/>
    </source>
</evidence>
<feature type="transmembrane region" description="Helical" evidence="1">
    <location>
        <begin position="446"/>
        <end position="467"/>
    </location>
</feature>
<accession>A0A4U8YGU2</accession>
<feature type="domain" description="Phage tail tape measure protein" evidence="2">
    <location>
        <begin position="85"/>
        <end position="283"/>
    </location>
</feature>
<keyword evidence="4" id="KW-1185">Reference proteome</keyword>
<sequence length="585" mass="60367">MASQLQKLMFTIDLMDKVTGPAGKIKNSLEGVTDTFSKVAGGAAGVAAAGYAVTALTAPAQEFNMAIGEVRSLDVAQNSLDMLADKAIAFSVKYGESAKDFVSSSYDIQSAIAGLSGEELSSFTNASNILAKGTKSDAATITDYMGTMYGIFADSANAMGKADWVEQLTGQTATAVQMFKTTGSEMAASFSALGAKATSAGIDQAEQMAVLGSLQATMSGSEAGTKYKAFLGGIGGAQEKLGLSFTDANGRMLGMVDILQKIRGKFGSTLDVAESDALKEAFGSDEAVAMIDLLLPKVGKLEGDMNALGKVKGMEKAMTMADAMVDPFQRLNQGTKALRIGLGQALLPTLIPVVETMAEGAGTMYQWTQEYPTLTKYIGYAVIGVAGLTAGLAAFAMAGGVASMATMGWGVAVSAVSGIMAVFRGVMIAGQIAMWLMNTAMWANPVLLIAGGVVLLTGAIAAAIYYWDDLKAAFMDSSWGKAIMGGIDWVMGGFAKLGDAWDWVKGKFSWIPGVGDDPVAEAPKTSPSLEAPRQAAVPAGGVSQSIATAVSNTSTSSSQTVHVGKIVTSRPINAQEVTSQLVMAS</sequence>
<proteinExistence type="predicted"/>
<feature type="transmembrane region" description="Helical" evidence="1">
    <location>
        <begin position="377"/>
        <end position="397"/>
    </location>
</feature>
<evidence type="ECO:0000259" key="2">
    <source>
        <dbReference type="Pfam" id="PF10145"/>
    </source>
</evidence>
<dbReference type="AlphaFoldDB" id="A0A4U8YGU2"/>
<dbReference type="NCBIfam" id="TIGR01760">
    <property type="entry name" value="tape_meas_TP901"/>
    <property type="match status" value="1"/>
</dbReference>
<dbReference type="InterPro" id="IPR010090">
    <property type="entry name" value="Phage_tape_meas"/>
</dbReference>